<dbReference type="AlphaFoldDB" id="A0AAV1R4T9"/>
<proteinExistence type="predicted"/>
<evidence type="ECO:0000313" key="2">
    <source>
        <dbReference type="EMBL" id="CAK7327824.1"/>
    </source>
</evidence>
<organism evidence="2 3">
    <name type="scientific">Dovyalis caffra</name>
    <dbReference type="NCBI Taxonomy" id="77055"/>
    <lineage>
        <taxon>Eukaryota</taxon>
        <taxon>Viridiplantae</taxon>
        <taxon>Streptophyta</taxon>
        <taxon>Embryophyta</taxon>
        <taxon>Tracheophyta</taxon>
        <taxon>Spermatophyta</taxon>
        <taxon>Magnoliopsida</taxon>
        <taxon>eudicotyledons</taxon>
        <taxon>Gunneridae</taxon>
        <taxon>Pentapetalae</taxon>
        <taxon>rosids</taxon>
        <taxon>fabids</taxon>
        <taxon>Malpighiales</taxon>
        <taxon>Salicaceae</taxon>
        <taxon>Flacourtieae</taxon>
        <taxon>Dovyalis</taxon>
    </lineage>
</organism>
<feature type="region of interest" description="Disordered" evidence="1">
    <location>
        <begin position="58"/>
        <end position="95"/>
    </location>
</feature>
<protein>
    <recommendedName>
        <fullName evidence="4">Ribosomal protein L2</fullName>
    </recommendedName>
</protein>
<name>A0AAV1R4T9_9ROSI</name>
<dbReference type="Proteomes" id="UP001314170">
    <property type="component" value="Unassembled WGS sequence"/>
</dbReference>
<evidence type="ECO:0000256" key="1">
    <source>
        <dbReference type="SAM" id="MobiDB-lite"/>
    </source>
</evidence>
<sequence>MLNYCEDLTKGNRNGGESIYGTKFVDRASSRSIKGHWSFTNVVGGYRIGLARKKVKTKKFNESQNHSPLHPHLPKSVKPYINPQTTDRSSSSSISSLSIRMLKCGGDLTKGNRIGGESIYGTKYADRASS</sequence>
<reference evidence="2 3" key="1">
    <citation type="submission" date="2024-01" db="EMBL/GenBank/DDBJ databases">
        <authorList>
            <person name="Waweru B."/>
        </authorList>
    </citation>
    <scope>NUCLEOTIDE SEQUENCE [LARGE SCALE GENOMIC DNA]</scope>
</reference>
<comment type="caution">
    <text evidence="2">The sequence shown here is derived from an EMBL/GenBank/DDBJ whole genome shotgun (WGS) entry which is preliminary data.</text>
</comment>
<gene>
    <name evidence="2" type="ORF">DCAF_LOCUS5542</name>
</gene>
<dbReference type="EMBL" id="CAWUPB010000870">
    <property type="protein sequence ID" value="CAK7327824.1"/>
    <property type="molecule type" value="Genomic_DNA"/>
</dbReference>
<evidence type="ECO:0008006" key="4">
    <source>
        <dbReference type="Google" id="ProtNLM"/>
    </source>
</evidence>
<accession>A0AAV1R4T9</accession>
<keyword evidence="3" id="KW-1185">Reference proteome</keyword>
<evidence type="ECO:0000313" key="3">
    <source>
        <dbReference type="Proteomes" id="UP001314170"/>
    </source>
</evidence>